<dbReference type="InterPro" id="IPR005771">
    <property type="entry name" value="GalU_uridylyltTrfase_bac/arc"/>
</dbReference>
<dbReference type="RefSeq" id="WP_092991487.1">
    <property type="nucleotide sequence ID" value="NZ_FMWD01000001.1"/>
</dbReference>
<evidence type="ECO:0000256" key="6">
    <source>
        <dbReference type="ARBA" id="ARBA00037294"/>
    </source>
</evidence>
<keyword evidence="11" id="KW-1185">Reference proteome</keyword>
<evidence type="ECO:0000259" key="9">
    <source>
        <dbReference type="Pfam" id="PF00483"/>
    </source>
</evidence>
<name>A0A1G5PIF2_9GAMM</name>
<comment type="similarity">
    <text evidence="1 8">Belongs to the UDPGP type 2 family.</text>
</comment>
<proteinExistence type="inferred from homology"/>
<dbReference type="SUPFAM" id="SSF53448">
    <property type="entry name" value="Nucleotide-diphospho-sugar transferases"/>
    <property type="match status" value="1"/>
</dbReference>
<dbReference type="Proteomes" id="UP000199648">
    <property type="component" value="Unassembled WGS sequence"/>
</dbReference>
<dbReference type="EC" id="2.7.7.9" evidence="2 8"/>
<dbReference type="AlphaFoldDB" id="A0A1G5PIF2"/>
<dbReference type="OrthoDB" id="9803306at2"/>
<dbReference type="PANTHER" id="PTHR43197:SF1">
    <property type="entry name" value="UTP--GLUCOSE-1-PHOSPHATE URIDYLYLTRANSFERASE"/>
    <property type="match status" value="1"/>
</dbReference>
<comment type="function">
    <text evidence="6">May play a role in stationary phase survival.</text>
</comment>
<dbReference type="NCBIfam" id="TIGR01099">
    <property type="entry name" value="galU"/>
    <property type="match status" value="1"/>
</dbReference>
<dbReference type="CDD" id="cd02541">
    <property type="entry name" value="UGPase_prokaryotic"/>
    <property type="match status" value="1"/>
</dbReference>
<organism evidence="10 11">
    <name type="scientific">Thiohalomonas denitrificans</name>
    <dbReference type="NCBI Taxonomy" id="415747"/>
    <lineage>
        <taxon>Bacteria</taxon>
        <taxon>Pseudomonadati</taxon>
        <taxon>Pseudomonadota</taxon>
        <taxon>Gammaproteobacteria</taxon>
        <taxon>Thiohalomonadales</taxon>
        <taxon>Thiohalomonadaceae</taxon>
        <taxon>Thiohalomonas</taxon>
    </lineage>
</organism>
<dbReference type="STRING" id="415747.SAMN03097708_00079"/>
<dbReference type="PANTHER" id="PTHR43197">
    <property type="entry name" value="UTP--GLUCOSE-1-PHOSPHATE URIDYLYLTRANSFERASE"/>
    <property type="match status" value="1"/>
</dbReference>
<sequence length="293" mass="32615">MKKITKAVFPVAGLGTRFLPATKANPKEMLPVVDKPLIQYAVEEAVAAGMTEMIFVTGRNKRSIPDHFDKAYELEHELEFRGKSKLLEIVRGIVPDNVTCIYIRQNEALGLGHAVLKARAAVGDQPFAVILADDLIEDGSTGCLAQMSKQFEYYNCSLIGVEDIDPEQSDQYGIVKSMPMEGAISKVEGIIEKPKPEVAPSTLGVVGRYILTPRIFDFLEQTGTGSGDEIQLTDAIADLIEDEQVLAYRFEGKRYDCGSKLGYLQATVEYALRHPELRDDFREYLRTFCLPEE</sequence>
<dbReference type="GO" id="GO:0006011">
    <property type="term" value="P:UDP-alpha-D-glucose metabolic process"/>
    <property type="evidence" value="ECO:0007669"/>
    <property type="project" value="InterPro"/>
</dbReference>
<evidence type="ECO:0000256" key="8">
    <source>
        <dbReference type="RuleBase" id="RU361259"/>
    </source>
</evidence>
<gene>
    <name evidence="10" type="ORF">SAMN03097708_00079</name>
</gene>
<protein>
    <recommendedName>
        <fullName evidence="3 8">UTP--glucose-1-phosphate uridylyltransferase</fullName>
        <ecNumber evidence="2 8">2.7.7.9</ecNumber>
    </recommendedName>
    <alternativeName>
        <fullName evidence="8">UDP-glucose pyrophosphorylase</fullName>
    </alternativeName>
</protein>
<evidence type="ECO:0000256" key="5">
    <source>
        <dbReference type="ARBA" id="ARBA00022695"/>
    </source>
</evidence>
<evidence type="ECO:0000313" key="11">
    <source>
        <dbReference type="Proteomes" id="UP000199648"/>
    </source>
</evidence>
<evidence type="ECO:0000256" key="3">
    <source>
        <dbReference type="ARBA" id="ARBA00019048"/>
    </source>
</evidence>
<dbReference type="Gene3D" id="3.90.550.10">
    <property type="entry name" value="Spore Coat Polysaccharide Biosynthesis Protein SpsA, Chain A"/>
    <property type="match status" value="1"/>
</dbReference>
<dbReference type="InterPro" id="IPR029044">
    <property type="entry name" value="Nucleotide-diphossugar_trans"/>
</dbReference>
<evidence type="ECO:0000256" key="2">
    <source>
        <dbReference type="ARBA" id="ARBA00012415"/>
    </source>
</evidence>
<dbReference type="Pfam" id="PF00483">
    <property type="entry name" value="NTP_transferase"/>
    <property type="match status" value="1"/>
</dbReference>
<evidence type="ECO:0000256" key="4">
    <source>
        <dbReference type="ARBA" id="ARBA00022679"/>
    </source>
</evidence>
<accession>A0A1G5PIF2</accession>
<feature type="domain" description="Nucleotidyl transferase" evidence="9">
    <location>
        <begin position="11"/>
        <end position="270"/>
    </location>
</feature>
<dbReference type="GO" id="GO:0003983">
    <property type="term" value="F:UTP:glucose-1-phosphate uridylyltransferase activity"/>
    <property type="evidence" value="ECO:0007669"/>
    <property type="project" value="UniProtKB-EC"/>
</dbReference>
<reference evidence="10 11" key="1">
    <citation type="submission" date="2016-10" db="EMBL/GenBank/DDBJ databases">
        <authorList>
            <person name="de Groot N.N."/>
        </authorList>
    </citation>
    <scope>NUCLEOTIDE SEQUENCE [LARGE SCALE GENOMIC DNA]</scope>
    <source>
        <strain evidence="10 11">HLD2</strain>
    </source>
</reference>
<evidence type="ECO:0000313" key="10">
    <source>
        <dbReference type="EMBL" id="SCZ49178.1"/>
    </source>
</evidence>
<evidence type="ECO:0000256" key="1">
    <source>
        <dbReference type="ARBA" id="ARBA00006890"/>
    </source>
</evidence>
<dbReference type="InterPro" id="IPR005835">
    <property type="entry name" value="NTP_transferase_dom"/>
</dbReference>
<comment type="catalytic activity">
    <reaction evidence="7 8">
        <text>alpha-D-glucose 1-phosphate + UTP + H(+) = UDP-alpha-D-glucose + diphosphate</text>
        <dbReference type="Rhea" id="RHEA:19889"/>
        <dbReference type="ChEBI" id="CHEBI:15378"/>
        <dbReference type="ChEBI" id="CHEBI:33019"/>
        <dbReference type="ChEBI" id="CHEBI:46398"/>
        <dbReference type="ChEBI" id="CHEBI:58601"/>
        <dbReference type="ChEBI" id="CHEBI:58885"/>
        <dbReference type="EC" id="2.7.7.9"/>
    </reaction>
</comment>
<keyword evidence="4 8" id="KW-0808">Transferase</keyword>
<keyword evidence="5 8" id="KW-0548">Nucleotidyltransferase</keyword>
<dbReference type="EMBL" id="FMWD01000001">
    <property type="protein sequence ID" value="SCZ49178.1"/>
    <property type="molecule type" value="Genomic_DNA"/>
</dbReference>
<evidence type="ECO:0000256" key="7">
    <source>
        <dbReference type="ARBA" id="ARBA00048128"/>
    </source>
</evidence>